<organism evidence="2 3">
    <name type="scientific">Qipengyuania profundimaris</name>
    <dbReference type="NCBI Taxonomy" id="3067652"/>
    <lineage>
        <taxon>Bacteria</taxon>
        <taxon>Pseudomonadati</taxon>
        <taxon>Pseudomonadota</taxon>
        <taxon>Alphaproteobacteria</taxon>
        <taxon>Sphingomonadales</taxon>
        <taxon>Erythrobacteraceae</taxon>
        <taxon>Qipengyuania</taxon>
    </lineage>
</organism>
<evidence type="ECO:0000313" key="3">
    <source>
        <dbReference type="Proteomes" id="UP001240639"/>
    </source>
</evidence>
<feature type="signal peptide" evidence="1">
    <location>
        <begin position="1"/>
        <end position="23"/>
    </location>
</feature>
<gene>
    <name evidence="2" type="ORF">Q9K02_12205</name>
</gene>
<sequence length="307" mass="32088">MNRVPALAVLAIGFVFSTAPAIAQDENARTEPEAIANESDTSLLPGGKLLLTNGVTSIEGASGGGIATWATIGGLQTDRGIGLTAHGTLIELPDFGWQSHGVALAIADRVELSYARQNFDTRDVGAALGLGQGYTFNQDVFGAKVRLAGDLVYGDPLMPQIAVGVQHKRSRDAAVVQAVGADSANGTDFFVSTSKLFLARSVLASATLRYTSGNQGGLLGFGSATDEGRELQFEGSIAYQLSRRAVVGAEFRSKPDNLGFGEDDWMDVFAAYAVSDHITVAAAYADLGSIATFEDQRGGFLSAQIAF</sequence>
<protein>
    <submittedName>
        <fullName evidence="2">DUF3034 family protein</fullName>
    </submittedName>
</protein>
<name>A0ABT9HRW9_9SPHN</name>
<dbReference type="EMBL" id="JAVAIM010000001">
    <property type="protein sequence ID" value="MDP4575906.1"/>
    <property type="molecule type" value="Genomic_DNA"/>
</dbReference>
<dbReference type="Proteomes" id="UP001240639">
    <property type="component" value="Unassembled WGS sequence"/>
</dbReference>
<feature type="chain" id="PRO_5047178408" evidence="1">
    <location>
        <begin position="24"/>
        <end position="307"/>
    </location>
</feature>
<evidence type="ECO:0000256" key="1">
    <source>
        <dbReference type="SAM" id="SignalP"/>
    </source>
</evidence>
<accession>A0ABT9HRW9</accession>
<keyword evidence="1" id="KW-0732">Signal</keyword>
<dbReference type="Pfam" id="PF11231">
    <property type="entry name" value="DUF3034"/>
    <property type="match status" value="1"/>
</dbReference>
<proteinExistence type="predicted"/>
<dbReference type="InterPro" id="IPR021393">
    <property type="entry name" value="DUF3034"/>
</dbReference>
<comment type="caution">
    <text evidence="2">The sequence shown here is derived from an EMBL/GenBank/DDBJ whole genome shotgun (WGS) entry which is preliminary data.</text>
</comment>
<reference evidence="2 3" key="1">
    <citation type="submission" date="2023-08" db="EMBL/GenBank/DDBJ databases">
        <title>genomic of G39.</title>
        <authorList>
            <person name="Wang Y."/>
        </authorList>
    </citation>
    <scope>NUCLEOTIDE SEQUENCE [LARGE SCALE GENOMIC DNA]</scope>
    <source>
        <strain evidence="2 3">G39</strain>
    </source>
</reference>
<dbReference type="RefSeq" id="WP_305933144.1">
    <property type="nucleotide sequence ID" value="NZ_JAVAIM010000001.1"/>
</dbReference>
<evidence type="ECO:0000313" key="2">
    <source>
        <dbReference type="EMBL" id="MDP4575906.1"/>
    </source>
</evidence>
<keyword evidence="3" id="KW-1185">Reference proteome</keyword>